<name>A0A0F2M683_SPOSC</name>
<feature type="region of interest" description="Disordered" evidence="1">
    <location>
        <begin position="372"/>
        <end position="412"/>
    </location>
</feature>
<dbReference type="AlphaFoldDB" id="A0A0F2M683"/>
<gene>
    <name evidence="2" type="ORF">SPSK_08573</name>
</gene>
<feature type="compositionally biased region" description="Low complexity" evidence="1">
    <location>
        <begin position="643"/>
        <end position="663"/>
    </location>
</feature>
<accession>A0A0F2M683</accession>
<feature type="region of interest" description="Disordered" evidence="1">
    <location>
        <begin position="587"/>
        <end position="607"/>
    </location>
</feature>
<dbReference type="Proteomes" id="UP000033710">
    <property type="component" value="Unassembled WGS sequence"/>
</dbReference>
<evidence type="ECO:0000313" key="2">
    <source>
        <dbReference type="EMBL" id="KJR84599.1"/>
    </source>
</evidence>
<feature type="compositionally biased region" description="Low complexity" evidence="1">
    <location>
        <begin position="380"/>
        <end position="399"/>
    </location>
</feature>
<protein>
    <submittedName>
        <fullName evidence="2">Uncharacterized protein</fullName>
    </submittedName>
</protein>
<dbReference type="RefSeq" id="XP_016587275.1">
    <property type="nucleotide sequence ID" value="XM_016735166.1"/>
</dbReference>
<organism evidence="2 3">
    <name type="scientific">Sporothrix schenckii 1099-18</name>
    <dbReference type="NCBI Taxonomy" id="1397361"/>
    <lineage>
        <taxon>Eukaryota</taxon>
        <taxon>Fungi</taxon>
        <taxon>Dikarya</taxon>
        <taxon>Ascomycota</taxon>
        <taxon>Pezizomycotina</taxon>
        <taxon>Sordariomycetes</taxon>
        <taxon>Sordariomycetidae</taxon>
        <taxon>Ophiostomatales</taxon>
        <taxon>Ophiostomataceae</taxon>
        <taxon>Sporothrix</taxon>
    </lineage>
</organism>
<feature type="compositionally biased region" description="Polar residues" evidence="1">
    <location>
        <begin position="632"/>
        <end position="642"/>
    </location>
</feature>
<feature type="compositionally biased region" description="Polar residues" evidence="1">
    <location>
        <begin position="74"/>
        <end position="88"/>
    </location>
</feature>
<reference evidence="2 3" key="1">
    <citation type="journal article" date="2014" name="BMC Genomics">
        <title>Comparative genomics of the major fungal agents of human and animal Sporotrichosis: Sporothrix schenckii and Sporothrix brasiliensis.</title>
        <authorList>
            <person name="Teixeira M.M."/>
            <person name="de Almeida L.G."/>
            <person name="Kubitschek-Barreira P."/>
            <person name="Alves F.L."/>
            <person name="Kioshima E.S."/>
            <person name="Abadio A.K."/>
            <person name="Fernandes L."/>
            <person name="Derengowski L.S."/>
            <person name="Ferreira K.S."/>
            <person name="Souza R.C."/>
            <person name="Ruiz J.C."/>
            <person name="de Andrade N.C."/>
            <person name="Paes H.C."/>
            <person name="Nicola A.M."/>
            <person name="Albuquerque P."/>
            <person name="Gerber A.L."/>
            <person name="Martins V.P."/>
            <person name="Peconick L.D."/>
            <person name="Neto A.V."/>
            <person name="Chaucanez C.B."/>
            <person name="Silva P.A."/>
            <person name="Cunha O.L."/>
            <person name="de Oliveira F.F."/>
            <person name="dos Santos T.C."/>
            <person name="Barros A.L."/>
            <person name="Soares M.A."/>
            <person name="de Oliveira L.M."/>
            <person name="Marini M.M."/>
            <person name="Villalobos-Duno H."/>
            <person name="Cunha M.M."/>
            <person name="de Hoog S."/>
            <person name="da Silveira J.F."/>
            <person name="Henrissat B."/>
            <person name="Nino-Vega G.A."/>
            <person name="Cisalpino P.S."/>
            <person name="Mora-Montes H.M."/>
            <person name="Almeida S.R."/>
            <person name="Stajich J.E."/>
            <person name="Lopes-Bezerra L.M."/>
            <person name="Vasconcelos A.T."/>
            <person name="Felipe M.S."/>
        </authorList>
    </citation>
    <scope>NUCLEOTIDE SEQUENCE [LARGE SCALE GENOMIC DNA]</scope>
    <source>
        <strain evidence="2 3">1099-18</strain>
    </source>
</reference>
<dbReference type="EMBL" id="AXCR01000007">
    <property type="protein sequence ID" value="KJR84599.1"/>
    <property type="molecule type" value="Genomic_DNA"/>
</dbReference>
<sequence length="843" mass="90839">MSDEIDFTVGRWQPASSSISECNVPQEPLSEDAYITNLRREALSGEIKRVEQRSFAMGRHPSYLAYMVEQKHQQNQLNAAPSTQSVHSVQPKRVEDNHPSLSSNAWQTRRLGYLHASNASAAEAEARDMNVFPVGEMDAPWPKEIGHDSVTVFRSGQSHLGHPPLSLWPTQNSATIITTTTNVNSWLASKQPLAGNTTTAAAAATSRSSSRFFDPTFVSNNDNSAGVNASTSVHLAPMPRLRIDASKGSSRAPLQPWSESRVAHNRSHLDSIRNVNGNATINKTPTAIVCGDDTPTSNAPTNLLAESTSWIPSSGAELRSCSSNTTGGASNINYIGTSITQSGAPSPVQKQEPSQLSLESLVINSIDNVAGHEETAGPVHGNNPTGNGNSSHGNNNGNNISQQETQGARSGPRFTVPAAAKRTTTALVSRARSPLPVPTTRDVDTSAIVSAPQGPPAPGFLLPMTGYEFELNHGHNLLELLRQKQWAQAQLFSCNENNRFKHTQTTACIVAVNGRIIGPYRAESLRCYGTNPEIEGLRVTMTVNEGDRRHIDAAEIDSKDAASMPVFRNATLVLRHQIIMTHPLRTYHHHHQKQQPHHDFSQYMPSSSSNTTSIAALMSSISQLPGSDRASALSTSTRARTNTGQSTASSSIGGGTASTAASTSHRYSISSTVSGASSTATSSSSHQQGGRRYLFATTTIPLYAGIAARPGYRPIEASAAAERIREWGGRPDKGVFGNSWLVHMAIEPRHVQHDIDTKIMEQVQRLTSHRNGGGRVDYGGGPGAPTCDATEVQIMRMVNESMAKIVAREGTLSVMLSNHITQKRIARQCPDLVAMWVMAQEHL</sequence>
<feature type="region of interest" description="Disordered" evidence="1">
    <location>
        <begin position="74"/>
        <end position="102"/>
    </location>
</feature>
<dbReference type="GeneID" id="27670443"/>
<evidence type="ECO:0000313" key="3">
    <source>
        <dbReference type="Proteomes" id="UP000033710"/>
    </source>
</evidence>
<dbReference type="OrthoDB" id="5244343at2759"/>
<dbReference type="KEGG" id="ssck:SPSK_08573"/>
<feature type="region of interest" description="Disordered" evidence="1">
    <location>
        <begin position="626"/>
        <end position="663"/>
    </location>
</feature>
<reference evidence="2 3" key="2">
    <citation type="journal article" date="2015" name="Eukaryot. Cell">
        <title>Asexual propagation of a virulent clone complex in a human and feline outbreak of sporotrichosis.</title>
        <authorList>
            <person name="Teixeira Mde M."/>
            <person name="Rodrigues A.M."/>
            <person name="Tsui C.K."/>
            <person name="de Almeida L.G."/>
            <person name="Van Diepeningen A.D."/>
            <person name="van den Ende B.G."/>
            <person name="Fernandes G.F."/>
            <person name="Kano R."/>
            <person name="Hamelin R.C."/>
            <person name="Lopes-Bezerra L.M."/>
            <person name="Vasconcelos A.T."/>
            <person name="de Hoog S."/>
            <person name="de Camargo Z.P."/>
            <person name="Felipe M.S."/>
        </authorList>
    </citation>
    <scope>NUCLEOTIDE SEQUENCE [LARGE SCALE GENOMIC DNA]</scope>
    <source>
        <strain evidence="2 3">1099-18</strain>
    </source>
</reference>
<dbReference type="VEuPathDB" id="FungiDB:SPSK_08573"/>
<evidence type="ECO:0000256" key="1">
    <source>
        <dbReference type="SAM" id="MobiDB-lite"/>
    </source>
</evidence>
<proteinExistence type="predicted"/>
<comment type="caution">
    <text evidence="2">The sequence shown here is derived from an EMBL/GenBank/DDBJ whole genome shotgun (WGS) entry which is preliminary data.</text>
</comment>